<evidence type="ECO:0000313" key="2">
    <source>
        <dbReference type="Proteomes" id="UP001497512"/>
    </source>
</evidence>
<gene>
    <name evidence="1" type="ORF">CSSPTR1EN2_LOCUS329</name>
</gene>
<dbReference type="Pfam" id="PF06592">
    <property type="entry name" value="DUF1138"/>
    <property type="match status" value="1"/>
</dbReference>
<dbReference type="InterPro" id="IPR009515">
    <property type="entry name" value="DUF1138"/>
</dbReference>
<accession>A0ABP0T8S3</accession>
<sequence length="81" mass="9306">MSMVSLTKVVLPSVLASFAVSYAFWDLSRNRKIFGGTVPPSLQNEEWLKETLRKFDEGWPREAACPVVMNPISRQNYRKVM</sequence>
<name>A0ABP0T8S3_9BRYO</name>
<protein>
    <submittedName>
        <fullName evidence="1">Uncharacterized protein</fullName>
    </submittedName>
</protein>
<evidence type="ECO:0000313" key="1">
    <source>
        <dbReference type="EMBL" id="CAK9189678.1"/>
    </source>
</evidence>
<dbReference type="Proteomes" id="UP001497512">
    <property type="component" value="Chromosome 1"/>
</dbReference>
<reference evidence="1 2" key="1">
    <citation type="submission" date="2024-02" db="EMBL/GenBank/DDBJ databases">
        <authorList>
            <consortium name="ELIXIR-Norway"/>
            <consortium name="Elixir Norway"/>
        </authorList>
    </citation>
    <scope>NUCLEOTIDE SEQUENCE [LARGE SCALE GENOMIC DNA]</scope>
</reference>
<dbReference type="EMBL" id="OZ019893">
    <property type="protein sequence ID" value="CAK9189678.1"/>
    <property type="molecule type" value="Genomic_DNA"/>
</dbReference>
<organism evidence="1 2">
    <name type="scientific">Sphagnum troendelagicum</name>
    <dbReference type="NCBI Taxonomy" id="128251"/>
    <lineage>
        <taxon>Eukaryota</taxon>
        <taxon>Viridiplantae</taxon>
        <taxon>Streptophyta</taxon>
        <taxon>Embryophyta</taxon>
        <taxon>Bryophyta</taxon>
        <taxon>Sphagnophytina</taxon>
        <taxon>Sphagnopsida</taxon>
        <taxon>Sphagnales</taxon>
        <taxon>Sphagnaceae</taxon>
        <taxon>Sphagnum</taxon>
    </lineage>
</organism>
<keyword evidence="2" id="KW-1185">Reference proteome</keyword>
<dbReference type="PANTHER" id="PTHR34267:SF17">
    <property type="entry name" value="OS06G0114500 PROTEIN"/>
    <property type="match status" value="1"/>
</dbReference>
<proteinExistence type="predicted"/>
<dbReference type="PANTHER" id="PTHR34267">
    <property type="entry name" value="OS11G0161033 PROTEIN"/>
    <property type="match status" value="1"/>
</dbReference>